<gene>
    <name evidence="3" type="ORF">C8N24_0307</name>
</gene>
<protein>
    <recommendedName>
        <fullName evidence="5">Transglycosylase SLT domain-containing protein</fullName>
    </recommendedName>
</protein>
<comment type="caution">
    <text evidence="3">The sequence shown here is derived from an EMBL/GenBank/DDBJ whole genome shotgun (WGS) entry which is preliminary data.</text>
</comment>
<dbReference type="Gene3D" id="3.90.1720.10">
    <property type="entry name" value="endopeptidase domain like (from Nostoc punctiforme)"/>
    <property type="match status" value="1"/>
</dbReference>
<dbReference type="Proteomes" id="UP000278962">
    <property type="component" value="Unassembled WGS sequence"/>
</dbReference>
<evidence type="ECO:0008006" key="5">
    <source>
        <dbReference type="Google" id="ProtNLM"/>
    </source>
</evidence>
<keyword evidence="2" id="KW-1133">Transmembrane helix</keyword>
<evidence type="ECO:0000256" key="1">
    <source>
        <dbReference type="SAM" id="MobiDB-lite"/>
    </source>
</evidence>
<name>A0A660L632_9ACTN</name>
<dbReference type="RefSeq" id="WP_121247217.1">
    <property type="nucleotide sequence ID" value="NZ_RBIL01000001.1"/>
</dbReference>
<evidence type="ECO:0000313" key="3">
    <source>
        <dbReference type="EMBL" id="RKQ90502.1"/>
    </source>
</evidence>
<dbReference type="EMBL" id="RBIL01000001">
    <property type="protein sequence ID" value="RKQ90502.1"/>
    <property type="molecule type" value="Genomic_DNA"/>
</dbReference>
<dbReference type="OrthoDB" id="5244330at2"/>
<accession>A0A660L632</accession>
<keyword evidence="4" id="KW-1185">Reference proteome</keyword>
<keyword evidence="2" id="KW-0812">Transmembrane</keyword>
<sequence length="388" mass="40722">MAHPLIAYGAQQVAGHAASRAPKLLAGTLAGLLMLLLVLVLVVLHVNYEQQQEGIGDSSGLPALAQPFVRIYEDAAKVYGVNPFLLMAVHEDETNYGTADLPGVKTGVNFAGCCAGPMQFLITGGATVEQGGSGGTWAGFATAYEKAKLDRPDSYPGRQERHPNIYDNYDAIYAAAKYFAGLGAGTNLDKRTYNALLSYKGTPPASIPFATHDYERAKALEQLAATSGGDLGGTGGALPDVPGSKARVDPQTGEANAPEDAPEAVKRMIAAGNRINHMSYVYGGGHPNYLTANGLDCSSSTSYVLHAGGVFPSTAAWVSGNFMNWGDSGPGRWVTIYAHGGHIWTIIAGIRFDTSHYGPTMPAGSGPRWSSNLNRPTAGFAVRHPPGL</sequence>
<feature type="transmembrane region" description="Helical" evidence="2">
    <location>
        <begin position="24"/>
        <end position="46"/>
    </location>
</feature>
<dbReference type="SUPFAM" id="SSF53955">
    <property type="entry name" value="Lysozyme-like"/>
    <property type="match status" value="1"/>
</dbReference>
<proteinExistence type="predicted"/>
<evidence type="ECO:0000256" key="2">
    <source>
        <dbReference type="SAM" id="Phobius"/>
    </source>
</evidence>
<feature type="region of interest" description="Disordered" evidence="1">
    <location>
        <begin position="229"/>
        <end position="261"/>
    </location>
</feature>
<dbReference type="InterPro" id="IPR023346">
    <property type="entry name" value="Lysozyme-like_dom_sf"/>
</dbReference>
<reference evidence="3 4" key="1">
    <citation type="submission" date="2018-10" db="EMBL/GenBank/DDBJ databases">
        <title>Genomic Encyclopedia of Archaeal and Bacterial Type Strains, Phase II (KMG-II): from individual species to whole genera.</title>
        <authorList>
            <person name="Goeker M."/>
        </authorList>
    </citation>
    <scope>NUCLEOTIDE SEQUENCE [LARGE SCALE GENOMIC DNA]</scope>
    <source>
        <strain evidence="3 4">DSM 14954</strain>
    </source>
</reference>
<organism evidence="3 4">
    <name type="scientific">Solirubrobacter pauli</name>
    <dbReference type="NCBI Taxonomy" id="166793"/>
    <lineage>
        <taxon>Bacteria</taxon>
        <taxon>Bacillati</taxon>
        <taxon>Actinomycetota</taxon>
        <taxon>Thermoleophilia</taxon>
        <taxon>Solirubrobacterales</taxon>
        <taxon>Solirubrobacteraceae</taxon>
        <taxon>Solirubrobacter</taxon>
    </lineage>
</organism>
<evidence type="ECO:0000313" key="4">
    <source>
        <dbReference type="Proteomes" id="UP000278962"/>
    </source>
</evidence>
<dbReference type="AlphaFoldDB" id="A0A660L632"/>
<keyword evidence="2" id="KW-0472">Membrane</keyword>